<sequence>MDDNNRRIKDKNYLTATTIFYPTAAMIGDRVLRGLKPGHTSLVYSIQSHQPKEVFYKCGPKTFLLFCGLKQMICLLYGWAGPG</sequence>
<gene>
    <name evidence="2" type="ORF">ARALYDRAFT_911655</name>
</gene>
<reference evidence="3" key="1">
    <citation type="journal article" date="2011" name="Nat. Genet.">
        <title>The Arabidopsis lyrata genome sequence and the basis of rapid genome size change.</title>
        <authorList>
            <person name="Hu T.T."/>
            <person name="Pattyn P."/>
            <person name="Bakker E.G."/>
            <person name="Cao J."/>
            <person name="Cheng J.-F."/>
            <person name="Clark R.M."/>
            <person name="Fahlgren N."/>
            <person name="Fawcett J.A."/>
            <person name="Grimwood J."/>
            <person name="Gundlach H."/>
            <person name="Haberer G."/>
            <person name="Hollister J.D."/>
            <person name="Ossowski S."/>
            <person name="Ottilar R.P."/>
            <person name="Salamov A.A."/>
            <person name="Schneeberger K."/>
            <person name="Spannagl M."/>
            <person name="Wang X."/>
            <person name="Yang L."/>
            <person name="Nasrallah M.E."/>
            <person name="Bergelson J."/>
            <person name="Carrington J.C."/>
            <person name="Gaut B.S."/>
            <person name="Schmutz J."/>
            <person name="Mayer K.F.X."/>
            <person name="Van de Peer Y."/>
            <person name="Grigoriev I.V."/>
            <person name="Nordborg M."/>
            <person name="Weigel D."/>
            <person name="Guo Y.-L."/>
        </authorList>
    </citation>
    <scope>NUCLEOTIDE SEQUENCE [LARGE SCALE GENOMIC DNA]</scope>
    <source>
        <strain evidence="3">cv. MN47</strain>
    </source>
</reference>
<dbReference type="AlphaFoldDB" id="D7M127"/>
<dbReference type="Gramene" id="scaffold_603712.1">
    <property type="protein sequence ID" value="scaffold_603712.1"/>
    <property type="gene ID" value="scaffold_603712.1"/>
</dbReference>
<keyword evidence="1" id="KW-0812">Transmembrane</keyword>
<protein>
    <submittedName>
        <fullName evidence="2">Predicted protein</fullName>
    </submittedName>
</protein>
<dbReference type="HOGENOM" id="CLU_2545725_0_0_1"/>
<keyword evidence="1" id="KW-0472">Membrane</keyword>
<proteinExistence type="predicted"/>
<accession>D7M127</accession>
<evidence type="ECO:0000313" key="3">
    <source>
        <dbReference type="Proteomes" id="UP000008694"/>
    </source>
</evidence>
<dbReference type="EMBL" id="GL348718">
    <property type="protein sequence ID" value="EFH51041.1"/>
    <property type="molecule type" value="Genomic_DNA"/>
</dbReference>
<organism evidence="3">
    <name type="scientific">Arabidopsis lyrata subsp. lyrata</name>
    <name type="common">Lyre-leaved rock-cress</name>
    <dbReference type="NCBI Taxonomy" id="81972"/>
    <lineage>
        <taxon>Eukaryota</taxon>
        <taxon>Viridiplantae</taxon>
        <taxon>Streptophyta</taxon>
        <taxon>Embryophyta</taxon>
        <taxon>Tracheophyta</taxon>
        <taxon>Spermatophyta</taxon>
        <taxon>Magnoliopsida</taxon>
        <taxon>eudicotyledons</taxon>
        <taxon>Gunneridae</taxon>
        <taxon>Pentapetalae</taxon>
        <taxon>rosids</taxon>
        <taxon>malvids</taxon>
        <taxon>Brassicales</taxon>
        <taxon>Brassicaceae</taxon>
        <taxon>Camelineae</taxon>
        <taxon>Arabidopsis</taxon>
    </lineage>
</organism>
<evidence type="ECO:0000256" key="1">
    <source>
        <dbReference type="SAM" id="Phobius"/>
    </source>
</evidence>
<name>D7M127_ARALL</name>
<keyword evidence="3" id="KW-1185">Reference proteome</keyword>
<evidence type="ECO:0000313" key="2">
    <source>
        <dbReference type="EMBL" id="EFH51041.1"/>
    </source>
</evidence>
<dbReference type="Proteomes" id="UP000008694">
    <property type="component" value="Unassembled WGS sequence"/>
</dbReference>
<keyword evidence="1" id="KW-1133">Transmembrane helix</keyword>
<feature type="transmembrane region" description="Helical" evidence="1">
    <location>
        <begin position="62"/>
        <end position="80"/>
    </location>
</feature>